<feature type="transmembrane region" description="Helical" evidence="1">
    <location>
        <begin position="42"/>
        <end position="60"/>
    </location>
</feature>
<protein>
    <recommendedName>
        <fullName evidence="4">O-antigen ligase like membrane protein</fullName>
    </recommendedName>
</protein>
<keyword evidence="1" id="KW-1133">Transmembrane helix</keyword>
<dbReference type="RefSeq" id="WP_082217818.1">
    <property type="nucleotide sequence ID" value="NZ_FUZA01000012.1"/>
</dbReference>
<dbReference type="AlphaFoldDB" id="A0A1T5HEG3"/>
<feature type="transmembrane region" description="Helical" evidence="1">
    <location>
        <begin position="67"/>
        <end position="87"/>
    </location>
</feature>
<organism evidence="2 3">
    <name type="scientific">Dyadobacter psychrophilus</name>
    <dbReference type="NCBI Taxonomy" id="651661"/>
    <lineage>
        <taxon>Bacteria</taxon>
        <taxon>Pseudomonadati</taxon>
        <taxon>Bacteroidota</taxon>
        <taxon>Cytophagia</taxon>
        <taxon>Cytophagales</taxon>
        <taxon>Spirosomataceae</taxon>
        <taxon>Dyadobacter</taxon>
    </lineage>
</organism>
<dbReference type="STRING" id="651661.SAMN05660293_05390"/>
<dbReference type="OrthoDB" id="951200at2"/>
<evidence type="ECO:0000313" key="2">
    <source>
        <dbReference type="EMBL" id="SKC18970.1"/>
    </source>
</evidence>
<name>A0A1T5HEG3_9BACT</name>
<dbReference type="EMBL" id="FUZA01000012">
    <property type="protein sequence ID" value="SKC18970.1"/>
    <property type="molecule type" value="Genomic_DNA"/>
</dbReference>
<accession>A0A1T5HEG3</accession>
<feature type="transmembrane region" description="Helical" evidence="1">
    <location>
        <begin position="16"/>
        <end position="36"/>
    </location>
</feature>
<proteinExistence type="predicted"/>
<feature type="transmembrane region" description="Helical" evidence="1">
    <location>
        <begin position="93"/>
        <end position="112"/>
    </location>
</feature>
<evidence type="ECO:0000313" key="3">
    <source>
        <dbReference type="Proteomes" id="UP000190897"/>
    </source>
</evidence>
<feature type="transmembrane region" description="Helical" evidence="1">
    <location>
        <begin position="124"/>
        <end position="140"/>
    </location>
</feature>
<reference evidence="3" key="1">
    <citation type="submission" date="2017-02" db="EMBL/GenBank/DDBJ databases">
        <authorList>
            <person name="Varghese N."/>
            <person name="Submissions S."/>
        </authorList>
    </citation>
    <scope>NUCLEOTIDE SEQUENCE [LARGE SCALE GENOMIC DNA]</scope>
    <source>
        <strain evidence="3">DSM 22270</strain>
    </source>
</reference>
<gene>
    <name evidence="2" type="ORF">SAMN05660293_05390</name>
</gene>
<feature type="transmembrane region" description="Helical" evidence="1">
    <location>
        <begin position="160"/>
        <end position="179"/>
    </location>
</feature>
<evidence type="ECO:0000256" key="1">
    <source>
        <dbReference type="SAM" id="Phobius"/>
    </source>
</evidence>
<evidence type="ECO:0008006" key="4">
    <source>
        <dbReference type="Google" id="ProtNLM"/>
    </source>
</evidence>
<keyword evidence="1" id="KW-0472">Membrane</keyword>
<feature type="transmembrane region" description="Helical" evidence="1">
    <location>
        <begin position="233"/>
        <end position="254"/>
    </location>
</feature>
<feature type="transmembrane region" description="Helical" evidence="1">
    <location>
        <begin position="315"/>
        <end position="342"/>
    </location>
</feature>
<feature type="transmembrane region" description="Helical" evidence="1">
    <location>
        <begin position="362"/>
        <end position="391"/>
    </location>
</feature>
<keyword evidence="1" id="KW-0812">Transmembrane</keyword>
<feature type="transmembrane region" description="Helical" evidence="1">
    <location>
        <begin position="191"/>
        <end position="221"/>
    </location>
</feature>
<sequence length="417" mass="47646">MITVPSYNKQASRLNIAYIFLLVLFSLNFFSAKYAASGLLKNLSYGTMLMAIVISLPSFFKISDGQFSFPIKMISISIICSIFMAYISWGQEFSYSVSTVPYLLWFVFFYLVQIQFPTNKIENTTLIYGVAYIILYFFQFTHSDVVYFGFKEEFSEDRGIIRINFPGAGIFFLAYFIALNKVSEKTKLRPFLIIFLIMGVVVTVLQVTRQSIALILLITIYHFVKNVSLVKKIAIVLAFAICGAIFLSFDLPIFQGLAETQKETVSDGSKYIRVLAGEFFLNDFSPNMLSRIFGNGFPNFTSNYGKYMLFLSDTYGFYITDIGLIGVYVMFGIFALIGYLIIFLKTITLYVSPDFYYVKYYMWLLMVTCLTSDACFSINFMISNVFALYCFHVACQQHRANLQIQKHLISESVEPAA</sequence>
<dbReference type="Proteomes" id="UP000190897">
    <property type="component" value="Unassembled WGS sequence"/>
</dbReference>
<keyword evidence="3" id="KW-1185">Reference proteome</keyword>